<dbReference type="Gene3D" id="3.40.50.720">
    <property type="entry name" value="NAD(P)-binding Rossmann-like Domain"/>
    <property type="match status" value="1"/>
</dbReference>
<dbReference type="PANTHER" id="PTHR38015:SF1">
    <property type="entry name" value="OPINE DEHYDROGENASE DOMAIN-CONTAINING PROTEIN"/>
    <property type="match status" value="1"/>
</dbReference>
<dbReference type="PANTHER" id="PTHR38015">
    <property type="entry name" value="BLR6086 PROTEIN"/>
    <property type="match status" value="1"/>
</dbReference>
<dbReference type="Pfam" id="PF03807">
    <property type="entry name" value="F420_oxidored"/>
    <property type="match status" value="1"/>
</dbReference>
<reference evidence="3" key="1">
    <citation type="submission" date="2018-05" db="EMBL/GenBank/DDBJ databases">
        <authorList>
            <person name="Lanie J.A."/>
            <person name="Ng W.-L."/>
            <person name="Kazmierczak K.M."/>
            <person name="Andrzejewski T.M."/>
            <person name="Davidsen T.M."/>
            <person name="Wayne K.J."/>
            <person name="Tettelin H."/>
            <person name="Glass J.I."/>
            <person name="Rusch D."/>
            <person name="Podicherti R."/>
            <person name="Tsui H.-C.T."/>
            <person name="Winkler M.E."/>
        </authorList>
    </citation>
    <scope>NUCLEOTIDE SEQUENCE</scope>
</reference>
<feature type="domain" description="Pyrroline-5-carboxylate reductase catalytic N-terminal" evidence="2">
    <location>
        <begin position="5"/>
        <end position="107"/>
    </location>
</feature>
<evidence type="ECO:0008006" key="4">
    <source>
        <dbReference type="Google" id="ProtNLM"/>
    </source>
</evidence>
<dbReference type="SUPFAM" id="SSF51735">
    <property type="entry name" value="NAD(P)-binding Rossmann-fold domains"/>
    <property type="match status" value="1"/>
</dbReference>
<evidence type="ECO:0000259" key="1">
    <source>
        <dbReference type="Pfam" id="PF02317"/>
    </source>
</evidence>
<dbReference type="InterPro" id="IPR003421">
    <property type="entry name" value="Opine_DH"/>
</dbReference>
<feature type="non-terminal residue" evidence="3">
    <location>
        <position position="310"/>
    </location>
</feature>
<proteinExistence type="predicted"/>
<gene>
    <name evidence="3" type="ORF">METZ01_LOCUS67013</name>
</gene>
<dbReference type="SUPFAM" id="SSF48179">
    <property type="entry name" value="6-phosphogluconate dehydrogenase C-terminal domain-like"/>
    <property type="match status" value="1"/>
</dbReference>
<dbReference type="InterPro" id="IPR008927">
    <property type="entry name" value="6-PGluconate_DH-like_C_sf"/>
</dbReference>
<dbReference type="InterPro" id="IPR028939">
    <property type="entry name" value="P5C_Rdtase_cat_N"/>
</dbReference>
<dbReference type="GO" id="GO:0016491">
    <property type="term" value="F:oxidoreductase activity"/>
    <property type="evidence" value="ECO:0007669"/>
    <property type="project" value="InterPro"/>
</dbReference>
<name>A0A381TEI3_9ZZZZ</name>
<evidence type="ECO:0000259" key="2">
    <source>
        <dbReference type="Pfam" id="PF03807"/>
    </source>
</evidence>
<accession>A0A381TEI3</accession>
<dbReference type="InterPro" id="IPR036291">
    <property type="entry name" value="NAD(P)-bd_dom_sf"/>
</dbReference>
<dbReference type="AlphaFoldDB" id="A0A381TEI3"/>
<protein>
    <recommendedName>
        <fullName evidence="4">Opine dehydrogenase domain-containing protein</fullName>
    </recommendedName>
</protein>
<dbReference type="InterPro" id="IPR013328">
    <property type="entry name" value="6PGD_dom2"/>
</dbReference>
<evidence type="ECO:0000313" key="3">
    <source>
        <dbReference type="EMBL" id="SVA14159.1"/>
    </source>
</evidence>
<sequence>MVGRRVTILGAGNTAFSVAARLAHMGNSICLLEHPDFTESISEIMVTKTINLEGVLETGPAKIDKITLDPLEALAFSDLLLLIVPAYAHKPFAELCGPYLTEDHTVVIMPGTIGSLEWKVLASEFGAFNMTVAEVDTAPYVCRKTSKGSAIIWGEVTKLGMGVIPSSDTSYVKDMLQPLFPGITTYSDSLECGLSAMNPVVHPAGILMNAGRVEYSRGEFYFYEEGVSGSVAKAIEAVDQERRNIGKALGYDLIPVAEAFHKAGFGPRGQLWEVINGSYMLTRLKAPGSLDSRWLSEDIPFGISAWSKIG</sequence>
<dbReference type="Pfam" id="PF02317">
    <property type="entry name" value="Octopine_DH"/>
    <property type="match status" value="1"/>
</dbReference>
<dbReference type="Gene3D" id="1.10.1040.10">
    <property type="entry name" value="N-(1-d-carboxylethyl)-l-norvaline Dehydrogenase, domain 2"/>
    <property type="match status" value="1"/>
</dbReference>
<feature type="domain" description="Opine dehydrogenase" evidence="1">
    <location>
        <begin position="187"/>
        <end position="310"/>
    </location>
</feature>
<dbReference type="EMBL" id="UINC01004417">
    <property type="protein sequence ID" value="SVA14159.1"/>
    <property type="molecule type" value="Genomic_DNA"/>
</dbReference>
<dbReference type="InterPro" id="IPR051729">
    <property type="entry name" value="Opine/Lysopine_DH"/>
</dbReference>
<organism evidence="3">
    <name type="scientific">marine metagenome</name>
    <dbReference type="NCBI Taxonomy" id="408172"/>
    <lineage>
        <taxon>unclassified sequences</taxon>
        <taxon>metagenomes</taxon>
        <taxon>ecological metagenomes</taxon>
    </lineage>
</organism>